<sequence>MTDCNQTAPTAWQSDLKPNHIVAFRFPHEHKSSVSPKVRPTLVLDVLTIGEERHAVLAYGTSSFRRRSHDLLVPVNCSVELEAASLFAPTKFDGARRILVPLSDAGFSCSCKLSTPILGHLTGRSADRVDIVRRCIRQGTRPRRSTLYRNGRKSETETHQFHTLTQAREAYHV</sequence>
<dbReference type="EMBL" id="CP084964">
    <property type="protein sequence ID" value="UOA25300.1"/>
    <property type="molecule type" value="Genomic_DNA"/>
</dbReference>
<evidence type="ECO:0008006" key="3">
    <source>
        <dbReference type="Google" id="ProtNLM"/>
    </source>
</evidence>
<dbReference type="Proteomes" id="UP000830781">
    <property type="component" value="Plasmid pDSM110277_e"/>
</dbReference>
<proteinExistence type="predicted"/>
<geneLocation type="plasmid" evidence="1 2">
    <name>pDSM110277_e</name>
</geneLocation>
<organism evidence="1 2">
    <name type="scientific">Sulfitobacter pontiacus</name>
    <dbReference type="NCBI Taxonomy" id="60137"/>
    <lineage>
        <taxon>Bacteria</taxon>
        <taxon>Pseudomonadati</taxon>
        <taxon>Pseudomonadota</taxon>
        <taxon>Alphaproteobacteria</taxon>
        <taxon>Rhodobacterales</taxon>
        <taxon>Roseobacteraceae</taxon>
        <taxon>Sulfitobacter</taxon>
    </lineage>
</organism>
<accession>A0AAX3AHP0</accession>
<keyword evidence="1" id="KW-0614">Plasmid</keyword>
<protein>
    <recommendedName>
        <fullName evidence="3">PemK-like, MazF-like toxin of type II toxin-antitoxin system</fullName>
    </recommendedName>
</protein>
<reference evidence="2" key="1">
    <citation type="journal article" date="2022" name="Microorganisms">
        <title>Beyond the ABCs#Discovery of Three New Plasmid Types in Rhodobacterales (RepQ, RepY, RepW).</title>
        <authorList>
            <person name="Freese H.M."/>
            <person name="Ringel V."/>
            <person name="Overmann J."/>
            <person name="Petersen J."/>
        </authorList>
    </citation>
    <scope>NUCLEOTIDE SEQUENCE [LARGE SCALE GENOMIC DNA]</scope>
    <source>
        <strain evidence="2">DSM 110277</strain>
        <plasmid evidence="2">pDSM110277_e</plasmid>
    </source>
</reference>
<gene>
    <name evidence="1" type="ORF">DSM110277_03754</name>
</gene>
<name>A0AAX3AHP0_9RHOB</name>
<dbReference type="AlphaFoldDB" id="A0AAX3AHP0"/>
<evidence type="ECO:0000313" key="2">
    <source>
        <dbReference type="Proteomes" id="UP000830781"/>
    </source>
</evidence>
<keyword evidence="2" id="KW-1185">Reference proteome</keyword>
<evidence type="ECO:0000313" key="1">
    <source>
        <dbReference type="EMBL" id="UOA25300.1"/>
    </source>
</evidence>